<keyword evidence="2" id="KW-1185">Reference proteome</keyword>
<comment type="caution">
    <text evidence="1">The sequence shown here is derived from an EMBL/GenBank/DDBJ whole genome shotgun (WGS) entry which is preliminary data.</text>
</comment>
<dbReference type="AlphaFoldDB" id="A0A9N9VNQ7"/>
<protein>
    <submittedName>
        <fullName evidence="1">Uncharacterized protein</fullName>
    </submittedName>
</protein>
<dbReference type="OrthoDB" id="10275771at2759"/>
<name>A0A9N9VNQ7_9HYPO</name>
<accession>A0A9N9VNQ7</accession>
<dbReference type="Proteomes" id="UP000696573">
    <property type="component" value="Unassembled WGS sequence"/>
</dbReference>
<reference evidence="1" key="1">
    <citation type="submission" date="2021-10" db="EMBL/GenBank/DDBJ databases">
        <authorList>
            <person name="Piombo E."/>
        </authorList>
    </citation>
    <scope>NUCLEOTIDE SEQUENCE</scope>
</reference>
<dbReference type="EMBL" id="CABFNQ020000726">
    <property type="protein sequence ID" value="CAH0026971.1"/>
    <property type="molecule type" value="Genomic_DNA"/>
</dbReference>
<sequence length="69" mass="7917">MSEFVKDKGLIVRVSIHLVVYGTLKATQSFPIIFHYQIITCLTRWSEGRMRNGAKTLKCIMERLSLSNS</sequence>
<organism evidence="1 2">
    <name type="scientific">Clonostachys rhizophaga</name>
    <dbReference type="NCBI Taxonomy" id="160324"/>
    <lineage>
        <taxon>Eukaryota</taxon>
        <taxon>Fungi</taxon>
        <taxon>Dikarya</taxon>
        <taxon>Ascomycota</taxon>
        <taxon>Pezizomycotina</taxon>
        <taxon>Sordariomycetes</taxon>
        <taxon>Hypocreomycetidae</taxon>
        <taxon>Hypocreales</taxon>
        <taxon>Bionectriaceae</taxon>
        <taxon>Clonostachys</taxon>
    </lineage>
</organism>
<evidence type="ECO:0000313" key="2">
    <source>
        <dbReference type="Proteomes" id="UP000696573"/>
    </source>
</evidence>
<proteinExistence type="predicted"/>
<evidence type="ECO:0000313" key="1">
    <source>
        <dbReference type="EMBL" id="CAH0026971.1"/>
    </source>
</evidence>
<gene>
    <name evidence="1" type="ORF">CRHIZ90672A_00003492</name>
</gene>